<comment type="similarity">
    <text evidence="4">In the N-terminal section; belongs to the AAA ATPase family.</text>
</comment>
<dbReference type="Pfam" id="PF01434">
    <property type="entry name" value="Peptidase_M41"/>
    <property type="match status" value="1"/>
</dbReference>
<comment type="subcellular location">
    <subcellularLocation>
        <location evidence="2">Mitochondrion membrane</location>
        <topology evidence="2">Multi-pass membrane protein</topology>
    </subcellularLocation>
</comment>
<evidence type="ECO:0000256" key="7">
    <source>
        <dbReference type="ARBA" id="ARBA00022723"/>
    </source>
</evidence>
<dbReference type="InterPro" id="IPR000642">
    <property type="entry name" value="Peptidase_M41"/>
</dbReference>
<organism evidence="18 19">
    <name type="scientific">Tribonema minus</name>
    <dbReference type="NCBI Taxonomy" id="303371"/>
    <lineage>
        <taxon>Eukaryota</taxon>
        <taxon>Sar</taxon>
        <taxon>Stramenopiles</taxon>
        <taxon>Ochrophyta</taxon>
        <taxon>PX clade</taxon>
        <taxon>Xanthophyceae</taxon>
        <taxon>Tribonematales</taxon>
        <taxon>Tribonemataceae</taxon>
        <taxon>Tribonema</taxon>
    </lineage>
</organism>
<dbReference type="NCBIfam" id="TIGR01241">
    <property type="entry name" value="FtsH_fam"/>
    <property type="match status" value="1"/>
</dbReference>
<name>A0A835YSU3_9STRA</name>
<evidence type="ECO:0000256" key="14">
    <source>
        <dbReference type="ARBA" id="ARBA00023128"/>
    </source>
</evidence>
<feature type="region of interest" description="Disordered" evidence="16">
    <location>
        <begin position="675"/>
        <end position="713"/>
    </location>
</feature>
<evidence type="ECO:0000256" key="6">
    <source>
        <dbReference type="ARBA" id="ARBA00022692"/>
    </source>
</evidence>
<dbReference type="HAMAP" id="MF_01458">
    <property type="entry name" value="FtsH"/>
    <property type="match status" value="1"/>
</dbReference>
<evidence type="ECO:0000313" key="18">
    <source>
        <dbReference type="EMBL" id="KAG5180962.1"/>
    </source>
</evidence>
<evidence type="ECO:0000256" key="10">
    <source>
        <dbReference type="ARBA" id="ARBA00022833"/>
    </source>
</evidence>
<evidence type="ECO:0000259" key="17">
    <source>
        <dbReference type="SMART" id="SM00382"/>
    </source>
</evidence>
<dbReference type="GO" id="GO:0034982">
    <property type="term" value="P:mitochondrial protein processing"/>
    <property type="evidence" value="ECO:0007669"/>
    <property type="project" value="TreeGrafter"/>
</dbReference>
<dbReference type="InterPro" id="IPR037219">
    <property type="entry name" value="Peptidase_M41-like"/>
</dbReference>
<dbReference type="SUPFAM" id="SSF52540">
    <property type="entry name" value="P-loop containing nucleoside triphosphate hydrolases"/>
    <property type="match status" value="1"/>
</dbReference>
<dbReference type="InterPro" id="IPR003960">
    <property type="entry name" value="ATPase_AAA_CS"/>
</dbReference>
<evidence type="ECO:0000256" key="13">
    <source>
        <dbReference type="ARBA" id="ARBA00023049"/>
    </source>
</evidence>
<dbReference type="InterPro" id="IPR003959">
    <property type="entry name" value="ATPase_AAA_core"/>
</dbReference>
<evidence type="ECO:0000256" key="11">
    <source>
        <dbReference type="ARBA" id="ARBA00022840"/>
    </source>
</evidence>
<evidence type="ECO:0000256" key="3">
    <source>
        <dbReference type="ARBA" id="ARBA00010044"/>
    </source>
</evidence>
<keyword evidence="7" id="KW-0479">Metal-binding</keyword>
<evidence type="ECO:0000256" key="15">
    <source>
        <dbReference type="ARBA" id="ARBA00023136"/>
    </source>
</evidence>
<keyword evidence="9 18" id="KW-0378">Hydrolase</keyword>
<keyword evidence="12" id="KW-1133">Transmembrane helix</keyword>
<gene>
    <name evidence="18" type="ORF">JKP88DRAFT_270104</name>
</gene>
<dbReference type="FunFam" id="1.10.8.60:FF:000019">
    <property type="entry name" value="AFG3-like AAA ATPase 2"/>
    <property type="match status" value="1"/>
</dbReference>
<dbReference type="SMART" id="SM00382">
    <property type="entry name" value="AAA"/>
    <property type="match status" value="1"/>
</dbReference>
<dbReference type="GO" id="GO:0046872">
    <property type="term" value="F:metal ion binding"/>
    <property type="evidence" value="ECO:0007669"/>
    <property type="project" value="UniProtKB-KW"/>
</dbReference>
<dbReference type="Pfam" id="PF00004">
    <property type="entry name" value="AAA"/>
    <property type="match status" value="1"/>
</dbReference>
<dbReference type="Gene3D" id="3.40.50.300">
    <property type="entry name" value="P-loop containing nucleotide triphosphate hydrolases"/>
    <property type="match status" value="1"/>
</dbReference>
<dbReference type="InterPro" id="IPR027417">
    <property type="entry name" value="P-loop_NTPase"/>
</dbReference>
<evidence type="ECO:0000256" key="16">
    <source>
        <dbReference type="SAM" id="MobiDB-lite"/>
    </source>
</evidence>
<dbReference type="PANTHER" id="PTHR43655:SF2">
    <property type="entry name" value="AFG3 LIKE MATRIX AAA PEPTIDASE SUBUNIT 2, ISOFORM A"/>
    <property type="match status" value="1"/>
</dbReference>
<dbReference type="Pfam" id="PF17862">
    <property type="entry name" value="AAA_lid_3"/>
    <property type="match status" value="1"/>
</dbReference>
<feature type="domain" description="AAA+ ATPase" evidence="17">
    <location>
        <begin position="253"/>
        <end position="393"/>
    </location>
</feature>
<dbReference type="Gene3D" id="1.10.8.60">
    <property type="match status" value="1"/>
</dbReference>
<dbReference type="GO" id="GO:0004222">
    <property type="term" value="F:metalloendopeptidase activity"/>
    <property type="evidence" value="ECO:0007669"/>
    <property type="project" value="InterPro"/>
</dbReference>
<dbReference type="InterPro" id="IPR041569">
    <property type="entry name" value="AAA_lid_3"/>
</dbReference>
<protein>
    <submittedName>
        <fullName evidence="18">P-loop containing nucleoside triphosphate hydrolase protein</fullName>
    </submittedName>
</protein>
<keyword evidence="10" id="KW-0862">Zinc</keyword>
<keyword evidence="19" id="KW-1185">Reference proteome</keyword>
<evidence type="ECO:0000256" key="4">
    <source>
        <dbReference type="ARBA" id="ARBA00010550"/>
    </source>
</evidence>
<dbReference type="FunFam" id="1.20.58.760:FF:000003">
    <property type="entry name" value="AFG3-like AAA ATPase 2"/>
    <property type="match status" value="1"/>
</dbReference>
<dbReference type="AlphaFoldDB" id="A0A835YSU3"/>
<reference evidence="18" key="1">
    <citation type="submission" date="2021-02" db="EMBL/GenBank/DDBJ databases">
        <title>First Annotated Genome of the Yellow-green Alga Tribonema minus.</title>
        <authorList>
            <person name="Mahan K.M."/>
        </authorList>
    </citation>
    <scope>NUCLEOTIDE SEQUENCE</scope>
    <source>
        <strain evidence="18">UTEX B ZZ1240</strain>
    </source>
</reference>
<dbReference type="GO" id="GO:0005524">
    <property type="term" value="F:ATP binding"/>
    <property type="evidence" value="ECO:0007669"/>
    <property type="project" value="UniProtKB-KW"/>
</dbReference>
<dbReference type="CDD" id="cd19501">
    <property type="entry name" value="RecA-like_FtsH"/>
    <property type="match status" value="1"/>
</dbReference>
<dbReference type="EMBL" id="JAFCMP010000346">
    <property type="protein sequence ID" value="KAG5180962.1"/>
    <property type="molecule type" value="Genomic_DNA"/>
</dbReference>
<keyword evidence="5" id="KW-0645">Protease</keyword>
<dbReference type="PANTHER" id="PTHR43655">
    <property type="entry name" value="ATP-DEPENDENT PROTEASE"/>
    <property type="match status" value="1"/>
</dbReference>
<dbReference type="GO" id="GO:0016887">
    <property type="term" value="F:ATP hydrolysis activity"/>
    <property type="evidence" value="ECO:0007669"/>
    <property type="project" value="InterPro"/>
</dbReference>
<dbReference type="OrthoDB" id="1413014at2759"/>
<dbReference type="Gene3D" id="1.20.58.760">
    <property type="entry name" value="Peptidase M41"/>
    <property type="match status" value="1"/>
</dbReference>
<dbReference type="InterPro" id="IPR005936">
    <property type="entry name" value="FtsH"/>
</dbReference>
<dbReference type="SUPFAM" id="SSF140990">
    <property type="entry name" value="FtsH protease domain-like"/>
    <property type="match status" value="1"/>
</dbReference>
<evidence type="ECO:0000256" key="5">
    <source>
        <dbReference type="ARBA" id="ARBA00022670"/>
    </source>
</evidence>
<feature type="compositionally biased region" description="Gly residues" evidence="16">
    <location>
        <begin position="70"/>
        <end position="95"/>
    </location>
</feature>
<dbReference type="InterPro" id="IPR003593">
    <property type="entry name" value="AAA+_ATPase"/>
</dbReference>
<dbReference type="PROSITE" id="PS00674">
    <property type="entry name" value="AAA"/>
    <property type="match status" value="1"/>
</dbReference>
<evidence type="ECO:0000256" key="9">
    <source>
        <dbReference type="ARBA" id="ARBA00022801"/>
    </source>
</evidence>
<feature type="compositionally biased region" description="Basic and acidic residues" evidence="16">
    <location>
        <begin position="693"/>
        <end position="713"/>
    </location>
</feature>
<comment type="caution">
    <text evidence="18">The sequence shown here is derived from an EMBL/GenBank/DDBJ whole genome shotgun (WGS) entry which is preliminary data.</text>
</comment>
<keyword evidence="8" id="KW-0547">Nucleotide-binding</keyword>
<evidence type="ECO:0000256" key="2">
    <source>
        <dbReference type="ARBA" id="ARBA00004225"/>
    </source>
</evidence>
<proteinExistence type="inferred from homology"/>
<dbReference type="Proteomes" id="UP000664859">
    <property type="component" value="Unassembled WGS sequence"/>
</dbReference>
<evidence type="ECO:0000313" key="19">
    <source>
        <dbReference type="Proteomes" id="UP000664859"/>
    </source>
</evidence>
<evidence type="ECO:0000256" key="1">
    <source>
        <dbReference type="ARBA" id="ARBA00001947"/>
    </source>
</evidence>
<sequence>MQVLNQVTEAARREITWQEFQAHLLGSGAVERITVVNNKIARVHLRRPLVLPPASASTPGFHNVTADVSGSGGGGGAQGDRGYDGYGEGGHGGAWDGDQASGEAGSRAVASGAHWLPAAPHDTYYFTIGSVDSFERRLEAAQAALGIAPRDYVPVQYVEEGNVAVEILRLIPTLIFMGALFYMMRGAGGGAGGGGGLGNVFKVGRSTAKKFKKEDVNITFKDVAGVDEAKKEIMEFVEFLKNPKRFTDLGAKIPKGALLSGPPGTGKTLLAKATAGEANVPFFSISGSEFIEMFVGVGASRVRDLFKEARASAPCIVFVDEIDAVGRKRGIGRFGGGNNERESTLNQLLVEMDGFNDRTNIVMLAGTNRADILDPALLRPGRFDRQITIELPDIKGRKQIFEVHLKGLKLEGQVSDYSGRLAGLTPGFSGADIQNICNEAAIVAARRGRKTIDLECFEAATDRVIGGLESNKLITPEEKRIVAYHEAGHAVAGWNLEHADPLLKVTIVPRGRGSLGYAQYLPKEVFLRTEEQINDIICMALAGRASEQVNFGTYTTGASDDLKRVTQIVYQMITVYGMSSKVGQLAFPKEDMGGFPSDRPYSDHTAEVMDTEAKTMVDKAFQRTLDLVAKHKHQVEAIAELLLKKETINHDDMLAVLGPRPFASHKSYEEFVHATMHGKSKEAGGSSGSSAGGDDKSKQQRDGGKHEPQLSPV</sequence>
<feature type="region of interest" description="Disordered" evidence="16">
    <location>
        <begin position="54"/>
        <end position="103"/>
    </location>
</feature>
<comment type="similarity">
    <text evidence="3">In the C-terminal section; belongs to the peptidase M41 family.</text>
</comment>
<evidence type="ECO:0000256" key="12">
    <source>
        <dbReference type="ARBA" id="ARBA00022989"/>
    </source>
</evidence>
<keyword evidence="11" id="KW-0067">ATP-binding</keyword>
<keyword evidence="6" id="KW-0812">Transmembrane</keyword>
<accession>A0A835YSU3</accession>
<dbReference type="FunFam" id="3.40.50.300:FF:000001">
    <property type="entry name" value="ATP-dependent zinc metalloprotease FtsH"/>
    <property type="match status" value="1"/>
</dbReference>
<keyword evidence="14" id="KW-0496">Mitochondrion</keyword>
<comment type="cofactor">
    <cofactor evidence="1">
        <name>Zn(2+)</name>
        <dbReference type="ChEBI" id="CHEBI:29105"/>
    </cofactor>
</comment>
<keyword evidence="13" id="KW-0482">Metalloprotease</keyword>
<dbReference type="GO" id="GO:0005745">
    <property type="term" value="C:m-AAA complex"/>
    <property type="evidence" value="ECO:0007669"/>
    <property type="project" value="TreeGrafter"/>
</dbReference>
<evidence type="ECO:0000256" key="8">
    <source>
        <dbReference type="ARBA" id="ARBA00022741"/>
    </source>
</evidence>
<dbReference type="InterPro" id="IPR050928">
    <property type="entry name" value="ATP-dep_Zn_Metalloprotease"/>
</dbReference>
<dbReference type="Gene3D" id="3.40.1690.20">
    <property type="match status" value="1"/>
</dbReference>
<dbReference type="GO" id="GO:0004176">
    <property type="term" value="F:ATP-dependent peptidase activity"/>
    <property type="evidence" value="ECO:0007669"/>
    <property type="project" value="InterPro"/>
</dbReference>
<keyword evidence="15" id="KW-0472">Membrane</keyword>